<organism evidence="6">
    <name type="scientific">Setaria italica</name>
    <name type="common">Foxtail millet</name>
    <name type="synonym">Panicum italicum</name>
    <dbReference type="NCBI Taxonomy" id="4555"/>
    <lineage>
        <taxon>Eukaryota</taxon>
        <taxon>Viridiplantae</taxon>
        <taxon>Streptophyta</taxon>
        <taxon>Embryophyta</taxon>
        <taxon>Tracheophyta</taxon>
        <taxon>Spermatophyta</taxon>
        <taxon>Magnoliopsida</taxon>
        <taxon>Liliopsida</taxon>
        <taxon>Poales</taxon>
        <taxon>Poaceae</taxon>
        <taxon>PACMAD clade</taxon>
        <taxon>Panicoideae</taxon>
        <taxon>Panicodae</taxon>
        <taxon>Paniceae</taxon>
        <taxon>Cenchrinae</taxon>
        <taxon>Setaria</taxon>
    </lineage>
</organism>
<dbReference type="SMART" id="SM00499">
    <property type="entry name" value="AAI"/>
    <property type="match status" value="1"/>
</dbReference>
<keyword evidence="4" id="KW-0732">Signal</keyword>
<dbReference type="PANTHER" id="PTHR33214:SF50">
    <property type="entry name" value="LIPID-TRANSFER PROTEIN 2G, PUTATIVE, EXPRESSED-RELATED"/>
    <property type="match status" value="1"/>
</dbReference>
<dbReference type="KEGG" id="sita:101754577"/>
<dbReference type="EMBL" id="CM003536">
    <property type="protein sequence ID" value="RCV42226.1"/>
    <property type="molecule type" value="Genomic_DNA"/>
</dbReference>
<dbReference type="CDD" id="cd01959">
    <property type="entry name" value="nsLTP2"/>
    <property type="match status" value="1"/>
</dbReference>
<dbReference type="STRING" id="4555.A0A368SIG1"/>
<comment type="similarity">
    <text evidence="1">Belongs to the plant LTP family. B11E subfamily.</text>
</comment>
<evidence type="ECO:0000256" key="3">
    <source>
        <dbReference type="ARBA" id="ARBA00023121"/>
    </source>
</evidence>
<dbReference type="InterPro" id="IPR036312">
    <property type="entry name" value="Bifun_inhib/LTP/seed_sf"/>
</dbReference>
<reference evidence="6" key="2">
    <citation type="submission" date="2015-07" db="EMBL/GenBank/DDBJ databases">
        <authorList>
            <person name="Noorani M."/>
        </authorList>
    </citation>
    <scope>NUCLEOTIDE SEQUENCE</scope>
    <source>
        <strain evidence="6">Yugu1</strain>
    </source>
</reference>
<dbReference type="GO" id="GO:0008289">
    <property type="term" value="F:lipid binding"/>
    <property type="evidence" value="ECO:0007669"/>
    <property type="project" value="UniProtKB-KW"/>
</dbReference>
<evidence type="ECO:0000256" key="2">
    <source>
        <dbReference type="ARBA" id="ARBA00022448"/>
    </source>
</evidence>
<dbReference type="OrthoDB" id="665742at2759"/>
<dbReference type="SUPFAM" id="SSF47699">
    <property type="entry name" value="Bifunctional inhibitor/lipid-transfer protein/seed storage 2S albumin"/>
    <property type="match status" value="1"/>
</dbReference>
<dbReference type="PANTHER" id="PTHR33214">
    <property type="entry name" value="BIFUNCTIONAL INHIBITOR/LIPID-TRANSFER PROTEIN/SEED STORAGE 2S ALBUMIN SUPERFAMILY PROTEIN"/>
    <property type="match status" value="1"/>
</dbReference>
<feature type="signal peptide" evidence="4">
    <location>
        <begin position="1"/>
        <end position="25"/>
    </location>
</feature>
<sequence>MAKAVAVLALLLLAAAMGGAGVASAQQCNAGELAVCAPAIIGGAAPTAPCCASLRSQEPCFCQYAHNPAYSRYINSPAARSALTSCGITIPSC</sequence>
<protein>
    <recommendedName>
        <fullName evidence="5">Bifunctional inhibitor/plant lipid transfer protein/seed storage helical domain-containing protein</fullName>
    </recommendedName>
</protein>
<evidence type="ECO:0000256" key="1">
    <source>
        <dbReference type="ARBA" id="ARBA00009707"/>
    </source>
</evidence>
<accession>A0A368SIG1</accession>
<dbReference type="Pfam" id="PF00234">
    <property type="entry name" value="Tryp_alpha_amyl"/>
    <property type="match status" value="1"/>
</dbReference>
<evidence type="ECO:0000313" key="6">
    <source>
        <dbReference type="EMBL" id="RCV42226.1"/>
    </source>
</evidence>
<dbReference type="InterPro" id="IPR016140">
    <property type="entry name" value="Bifunc_inhib/LTP/seed_store"/>
</dbReference>
<gene>
    <name evidence="6" type="ORF">SETIT_9G199600v2</name>
</gene>
<dbReference type="GO" id="GO:0006869">
    <property type="term" value="P:lipid transport"/>
    <property type="evidence" value="ECO:0007669"/>
    <property type="project" value="InterPro"/>
</dbReference>
<dbReference type="AlphaFoldDB" id="A0A368SIG1"/>
<reference evidence="6" key="1">
    <citation type="journal article" date="2012" name="Nat. Biotechnol.">
        <title>Reference genome sequence of the model plant Setaria.</title>
        <authorList>
            <person name="Bennetzen J.L."/>
            <person name="Schmutz J."/>
            <person name="Wang H."/>
            <person name="Percifield R."/>
            <person name="Hawkins J."/>
            <person name="Pontaroli A.C."/>
            <person name="Estep M."/>
            <person name="Feng L."/>
            <person name="Vaughn J.N."/>
            <person name="Grimwood J."/>
            <person name="Jenkins J."/>
            <person name="Barry K."/>
            <person name="Lindquist E."/>
            <person name="Hellsten U."/>
            <person name="Deshpande S."/>
            <person name="Wang X."/>
            <person name="Wu X."/>
            <person name="Mitros T."/>
            <person name="Triplett J."/>
            <person name="Yang X."/>
            <person name="Ye C.Y."/>
            <person name="Mauro-Herrera M."/>
            <person name="Wang L."/>
            <person name="Li P."/>
            <person name="Sharma M."/>
            <person name="Sharma R."/>
            <person name="Ronald P.C."/>
            <person name="Panaud O."/>
            <person name="Kellogg E.A."/>
            <person name="Brutnell T.P."/>
            <person name="Doust A.N."/>
            <person name="Tuskan G.A."/>
            <person name="Rokhsar D."/>
            <person name="Devos K.M."/>
        </authorList>
    </citation>
    <scope>NUCLEOTIDE SEQUENCE [LARGE SCALE GENOMIC DNA]</scope>
    <source>
        <strain evidence="6">Yugu1</strain>
    </source>
</reference>
<dbReference type="InterPro" id="IPR033872">
    <property type="entry name" value="nsLTP2"/>
</dbReference>
<evidence type="ECO:0000256" key="4">
    <source>
        <dbReference type="SAM" id="SignalP"/>
    </source>
</evidence>
<proteinExistence type="inferred from homology"/>
<evidence type="ECO:0000259" key="5">
    <source>
        <dbReference type="SMART" id="SM00499"/>
    </source>
</evidence>
<feature type="chain" id="PRO_5017043624" description="Bifunctional inhibitor/plant lipid transfer protein/seed storage helical domain-containing protein" evidence="4">
    <location>
        <begin position="26"/>
        <end position="93"/>
    </location>
</feature>
<keyword evidence="3" id="KW-0446">Lipid-binding</keyword>
<keyword evidence="2" id="KW-0813">Transport</keyword>
<dbReference type="Gene3D" id="1.10.110.10">
    <property type="entry name" value="Plant lipid-transfer and hydrophobic proteins"/>
    <property type="match status" value="1"/>
</dbReference>
<name>A0A368SIG1_SETIT</name>
<feature type="domain" description="Bifunctional inhibitor/plant lipid transfer protein/seed storage helical" evidence="5">
    <location>
        <begin position="28"/>
        <end position="93"/>
    </location>
</feature>